<accession>A0AAV7T3T3</accession>
<comment type="caution">
    <text evidence="5">The sequence shown here is derived from an EMBL/GenBank/DDBJ whole genome shotgun (WGS) entry which is preliminary data.</text>
</comment>
<keyword evidence="3" id="KW-0732">Signal</keyword>
<evidence type="ECO:0000256" key="4">
    <source>
        <dbReference type="ARBA" id="ARBA00023180"/>
    </source>
</evidence>
<dbReference type="Proteomes" id="UP001066276">
    <property type="component" value="Chromosome 4_1"/>
</dbReference>
<dbReference type="EMBL" id="JANPWB010000007">
    <property type="protein sequence ID" value="KAJ1171265.1"/>
    <property type="molecule type" value="Genomic_DNA"/>
</dbReference>
<comment type="subcellular location">
    <subcellularLocation>
        <location evidence="1">Secreted</location>
    </subcellularLocation>
</comment>
<dbReference type="PANTHER" id="PTHR47333">
    <property type="entry name" value="VON WILLEBRAND FACTOR C AND EGF DOMAIN-CONTAINING PROTEIN"/>
    <property type="match status" value="1"/>
</dbReference>
<protein>
    <recommendedName>
        <fullName evidence="7">Fibrillin 1</fullName>
    </recommendedName>
</protein>
<dbReference type="GO" id="GO:0005576">
    <property type="term" value="C:extracellular region"/>
    <property type="evidence" value="ECO:0007669"/>
    <property type="project" value="UniProtKB-SubCell"/>
</dbReference>
<evidence type="ECO:0008006" key="7">
    <source>
        <dbReference type="Google" id="ProtNLM"/>
    </source>
</evidence>
<evidence type="ECO:0000256" key="3">
    <source>
        <dbReference type="ARBA" id="ARBA00022729"/>
    </source>
</evidence>
<proteinExistence type="predicted"/>
<evidence type="ECO:0000313" key="5">
    <source>
        <dbReference type="EMBL" id="KAJ1171265.1"/>
    </source>
</evidence>
<evidence type="ECO:0000313" key="6">
    <source>
        <dbReference type="Proteomes" id="UP001066276"/>
    </source>
</evidence>
<organism evidence="5 6">
    <name type="scientific">Pleurodeles waltl</name>
    <name type="common">Iberian ribbed newt</name>
    <dbReference type="NCBI Taxonomy" id="8319"/>
    <lineage>
        <taxon>Eukaryota</taxon>
        <taxon>Metazoa</taxon>
        <taxon>Chordata</taxon>
        <taxon>Craniata</taxon>
        <taxon>Vertebrata</taxon>
        <taxon>Euteleostomi</taxon>
        <taxon>Amphibia</taxon>
        <taxon>Batrachia</taxon>
        <taxon>Caudata</taxon>
        <taxon>Salamandroidea</taxon>
        <taxon>Salamandridae</taxon>
        <taxon>Pleurodelinae</taxon>
        <taxon>Pleurodeles</taxon>
    </lineage>
</organism>
<keyword evidence="6" id="KW-1185">Reference proteome</keyword>
<keyword evidence="2" id="KW-0964">Secreted</keyword>
<reference evidence="5" key="1">
    <citation type="journal article" date="2022" name="bioRxiv">
        <title>Sequencing and chromosome-scale assembly of the giantPleurodeles waltlgenome.</title>
        <authorList>
            <person name="Brown T."/>
            <person name="Elewa A."/>
            <person name="Iarovenko S."/>
            <person name="Subramanian E."/>
            <person name="Araus A.J."/>
            <person name="Petzold A."/>
            <person name="Susuki M."/>
            <person name="Suzuki K.-i.T."/>
            <person name="Hayashi T."/>
            <person name="Toyoda A."/>
            <person name="Oliveira C."/>
            <person name="Osipova E."/>
            <person name="Leigh N.D."/>
            <person name="Simon A."/>
            <person name="Yun M.H."/>
        </authorList>
    </citation>
    <scope>NUCLEOTIDE SEQUENCE</scope>
    <source>
        <strain evidence="5">20211129_DDA</strain>
        <tissue evidence="5">Liver</tissue>
    </source>
</reference>
<keyword evidence="4" id="KW-0325">Glycoprotein</keyword>
<dbReference type="InterPro" id="IPR052080">
    <property type="entry name" value="vWF_C/EGF_Fibrillin"/>
</dbReference>
<evidence type="ECO:0000256" key="1">
    <source>
        <dbReference type="ARBA" id="ARBA00004613"/>
    </source>
</evidence>
<dbReference type="PANTHER" id="PTHR47333:SF5">
    <property type="entry name" value="FIBRILLIN-3"/>
    <property type="match status" value="1"/>
</dbReference>
<sequence>MNGSLKKGRQRRSANGTEPLECQHISLASLDIDAPLTMSLNISDLANKQHILELIPTIETLENHVRYIIAHGNEEGYFRIHQKDGLSYLHLGRKKIIPGTYRLEIASMPLYRKKELLKLEDENYLNYLTGEIGQALRMKLQIKLY</sequence>
<gene>
    <name evidence="5" type="ORF">NDU88_003130</name>
</gene>
<evidence type="ECO:0000256" key="2">
    <source>
        <dbReference type="ARBA" id="ARBA00022525"/>
    </source>
</evidence>
<name>A0AAV7T3T3_PLEWA</name>
<dbReference type="AlphaFoldDB" id="A0AAV7T3T3"/>